<dbReference type="Gene3D" id="3.30.1240.10">
    <property type="match status" value="1"/>
</dbReference>
<gene>
    <name evidence="1" type="ORF">BWX42_04565</name>
    <name evidence="2" type="ORF">FNV33_06290</name>
</gene>
<dbReference type="AlphaFoldDB" id="A0A1S8KN03"/>
<dbReference type="PANTHER" id="PTHR10000:SF23">
    <property type="entry name" value="5-AMINO-6-(5-PHOSPHO-D-RIBITYLAMINO)URACIL PHOSPHATASE YITU"/>
    <property type="match status" value="1"/>
</dbReference>
<dbReference type="PANTHER" id="PTHR10000">
    <property type="entry name" value="PHOSPHOSERINE PHOSPHATASE"/>
    <property type="match status" value="1"/>
</dbReference>
<accession>A0A1S8KN03</accession>
<dbReference type="NCBIfam" id="TIGR00099">
    <property type="entry name" value="Cof-subfamily"/>
    <property type="match status" value="1"/>
</dbReference>
<dbReference type="KEGG" id="dpm:FNV33_06290"/>
<dbReference type="InterPro" id="IPR000150">
    <property type="entry name" value="Cof"/>
</dbReference>
<name>A0A1S8KN03_9LACT</name>
<keyword evidence="2" id="KW-0378">Hydrolase</keyword>
<dbReference type="InterPro" id="IPR036412">
    <property type="entry name" value="HAD-like_sf"/>
</dbReference>
<dbReference type="Proteomes" id="UP000190409">
    <property type="component" value="Unassembled WGS sequence"/>
</dbReference>
<dbReference type="GO" id="GO:0005829">
    <property type="term" value="C:cytosol"/>
    <property type="evidence" value="ECO:0007669"/>
    <property type="project" value="TreeGrafter"/>
</dbReference>
<proteinExistence type="predicted"/>
<dbReference type="SFLD" id="SFLDS00003">
    <property type="entry name" value="Haloacid_Dehalogenase"/>
    <property type="match status" value="1"/>
</dbReference>
<protein>
    <submittedName>
        <fullName evidence="2">Cof-type HAD-IIB family hydrolase</fullName>
    </submittedName>
    <submittedName>
        <fullName evidence="1">Haloacid dehalogenase</fullName>
    </submittedName>
</protein>
<evidence type="ECO:0000313" key="4">
    <source>
        <dbReference type="Proteomes" id="UP000315953"/>
    </source>
</evidence>
<dbReference type="CDD" id="cd07516">
    <property type="entry name" value="HAD_Pase"/>
    <property type="match status" value="1"/>
</dbReference>
<dbReference type="EMBL" id="MUYF01000003">
    <property type="protein sequence ID" value="OOL81117.1"/>
    <property type="molecule type" value="Genomic_DNA"/>
</dbReference>
<evidence type="ECO:0000313" key="3">
    <source>
        <dbReference type="Proteomes" id="UP000190409"/>
    </source>
</evidence>
<evidence type="ECO:0000313" key="1">
    <source>
        <dbReference type="EMBL" id="OOL81117.1"/>
    </source>
</evidence>
<sequence length="272" mass="30751">MNKKLIAIDLDGTTLNEQTTIDPLTIHVIQQLRKQGHIVSIVTGRPYRTSYQHYDTLGLDTPIVNFNGAWCHFPNHADWAYAYHKYLSTDLMHDLFQLKDKKEIQLISAEVGHHVYTSSPYVPYEDFFPDGSEAAEPYTKDLQAQPTAVNAFTPSKHLQHKIEKQIIKDYGDKVEIRTWGGKAPCVEIVAAGVQKAMGVEKIADYYNIPQKDIIALGDEDNDYEMIQFAGHGVAMKNAIPSIKKIANDITDHTNDEQGLARYLAKYFGIELK</sequence>
<dbReference type="NCBIfam" id="TIGR01484">
    <property type="entry name" value="HAD-SF-IIB"/>
    <property type="match status" value="1"/>
</dbReference>
<dbReference type="Pfam" id="PF08282">
    <property type="entry name" value="Hydrolase_3"/>
    <property type="match status" value="1"/>
</dbReference>
<dbReference type="GO" id="GO:0016791">
    <property type="term" value="F:phosphatase activity"/>
    <property type="evidence" value="ECO:0007669"/>
    <property type="project" value="UniProtKB-ARBA"/>
</dbReference>
<dbReference type="Proteomes" id="UP000315953">
    <property type="component" value="Chromosome"/>
</dbReference>
<organism evidence="1 3">
    <name type="scientific">Dolosigranulum pigrum</name>
    <dbReference type="NCBI Taxonomy" id="29394"/>
    <lineage>
        <taxon>Bacteria</taxon>
        <taxon>Bacillati</taxon>
        <taxon>Bacillota</taxon>
        <taxon>Bacilli</taxon>
        <taxon>Lactobacillales</taxon>
        <taxon>Carnobacteriaceae</taxon>
        <taxon>Dolosigranulum</taxon>
    </lineage>
</organism>
<dbReference type="EMBL" id="CP041626">
    <property type="protein sequence ID" value="QDO91677.1"/>
    <property type="molecule type" value="Genomic_DNA"/>
</dbReference>
<dbReference type="RefSeq" id="WP_077862602.1">
    <property type="nucleotide sequence ID" value="NZ_CP041626.1"/>
</dbReference>
<dbReference type="Gene3D" id="3.40.50.1000">
    <property type="entry name" value="HAD superfamily/HAD-like"/>
    <property type="match status" value="1"/>
</dbReference>
<dbReference type="SUPFAM" id="SSF56784">
    <property type="entry name" value="HAD-like"/>
    <property type="match status" value="1"/>
</dbReference>
<dbReference type="SFLD" id="SFLDG01140">
    <property type="entry name" value="C2.B:_Phosphomannomutase_and_P"/>
    <property type="match status" value="1"/>
</dbReference>
<reference evidence="2 4" key="2">
    <citation type="submission" date="2019-07" db="EMBL/GenBank/DDBJ databases">
        <title>Genome assembly of a nasal isolate of Dolosigranulum pigrum from a chronic sinusitis patient.</title>
        <authorList>
            <person name="Baig S."/>
            <person name="Overballe-Petersen S."/>
            <person name="Kaspar U."/>
            <person name="Rendboe A."/>
            <person name="de Man T."/>
            <person name="Liu C."/>
            <person name="Price L.B."/>
            <person name="Stegger M."/>
            <person name="Becker K."/>
            <person name="Skytt Andersen P."/>
        </authorList>
    </citation>
    <scope>NUCLEOTIDE SEQUENCE [LARGE SCALE GENOMIC DNA]</scope>
    <source>
        <strain evidence="2 4">83VPs-KB5</strain>
    </source>
</reference>
<evidence type="ECO:0000313" key="2">
    <source>
        <dbReference type="EMBL" id="QDO91677.1"/>
    </source>
</evidence>
<dbReference type="InterPro" id="IPR023214">
    <property type="entry name" value="HAD_sf"/>
</dbReference>
<dbReference type="InterPro" id="IPR006379">
    <property type="entry name" value="HAD-SF_hydro_IIB"/>
</dbReference>
<dbReference type="GO" id="GO:0000287">
    <property type="term" value="F:magnesium ion binding"/>
    <property type="evidence" value="ECO:0007669"/>
    <property type="project" value="TreeGrafter"/>
</dbReference>
<reference evidence="1 3" key="1">
    <citation type="submission" date="2017-01" db="EMBL/GenBank/DDBJ databases">
        <title>Complete Genome Sequence of Dolosigranulum pigrum isolated from a Patient with interstitial lung disease.</title>
        <authorList>
            <person name="Mukhopadhyay R."/>
            <person name="Joaquin J."/>
            <person name="Hogue R."/>
            <person name="Fitzgerald S."/>
            <person name="Jospin G."/>
            <person name="Eisen J.A."/>
            <person name="Chaturvedi V."/>
        </authorList>
    </citation>
    <scope>NUCLEOTIDE SEQUENCE [LARGE SCALE GENOMIC DNA]</scope>
    <source>
        <strain evidence="1 3">15S00348</strain>
    </source>
</reference>